<feature type="region of interest" description="Disordered" evidence="6">
    <location>
        <begin position="350"/>
        <end position="387"/>
    </location>
</feature>
<dbReference type="SUPFAM" id="SSF55797">
    <property type="entry name" value="PR-1-like"/>
    <property type="match status" value="1"/>
</dbReference>
<dbReference type="InterPro" id="IPR018244">
    <property type="entry name" value="Allrgn_V5/Tpx1_CS"/>
</dbReference>
<dbReference type="FunFam" id="3.40.33.10:FF:000001">
    <property type="entry name" value="Cysteine-rich secretory protein LCCL domain containing 1"/>
    <property type="match status" value="1"/>
</dbReference>
<feature type="non-terminal residue" evidence="9">
    <location>
        <position position="1"/>
    </location>
</feature>
<accession>A0AAD8ZW84</accession>
<dbReference type="PANTHER" id="PTHR31331">
    <property type="entry name" value="LCCL DOMAIN PROTEIN (AFU_ORTHOLOGUE AFUA_5G08630)"/>
    <property type="match status" value="1"/>
</dbReference>
<keyword evidence="7" id="KW-1133">Transmembrane helix</keyword>
<evidence type="ECO:0000256" key="7">
    <source>
        <dbReference type="SAM" id="Phobius"/>
    </source>
</evidence>
<dbReference type="Gene3D" id="3.40.33.10">
    <property type="entry name" value="CAP"/>
    <property type="match status" value="1"/>
</dbReference>
<evidence type="ECO:0000256" key="1">
    <source>
        <dbReference type="ARBA" id="ARBA00004613"/>
    </source>
</evidence>
<evidence type="ECO:0000313" key="9">
    <source>
        <dbReference type="EMBL" id="KAK1806547.1"/>
    </source>
</evidence>
<keyword evidence="5" id="KW-1015">Disulfide bond</keyword>
<dbReference type="Pfam" id="PF03815">
    <property type="entry name" value="LCCL"/>
    <property type="match status" value="2"/>
</dbReference>
<dbReference type="GO" id="GO:0005576">
    <property type="term" value="C:extracellular region"/>
    <property type="evidence" value="ECO:0007669"/>
    <property type="project" value="UniProtKB-SubCell"/>
</dbReference>
<dbReference type="Pfam" id="PF00188">
    <property type="entry name" value="CAP"/>
    <property type="match status" value="1"/>
</dbReference>
<evidence type="ECO:0000256" key="6">
    <source>
        <dbReference type="SAM" id="MobiDB-lite"/>
    </source>
</evidence>
<feature type="transmembrane region" description="Helical" evidence="7">
    <location>
        <begin position="107"/>
        <end position="131"/>
    </location>
</feature>
<dbReference type="Gene3D" id="2.170.130.20">
    <property type="entry name" value="LCCL-like domain"/>
    <property type="match status" value="2"/>
</dbReference>
<feature type="domain" description="LCCL" evidence="8">
    <location>
        <begin position="481"/>
        <end position="574"/>
    </location>
</feature>
<comment type="caution">
    <text evidence="9">The sequence shown here is derived from an EMBL/GenBank/DDBJ whole genome shotgun (WGS) entry which is preliminary data.</text>
</comment>
<evidence type="ECO:0000259" key="8">
    <source>
        <dbReference type="PROSITE" id="PS50820"/>
    </source>
</evidence>
<dbReference type="PROSITE" id="PS50820">
    <property type="entry name" value="LCCL"/>
    <property type="match status" value="2"/>
</dbReference>
<gene>
    <name evidence="9" type="ORF">P4O66_004788</name>
</gene>
<dbReference type="InterPro" id="IPR051957">
    <property type="entry name" value="CRISP-LCCL_domain"/>
</dbReference>
<reference evidence="9" key="1">
    <citation type="submission" date="2023-03" db="EMBL/GenBank/DDBJ databases">
        <title>Electrophorus voltai genome.</title>
        <authorList>
            <person name="Bian C."/>
        </authorList>
    </citation>
    <scope>NUCLEOTIDE SEQUENCE</scope>
    <source>
        <strain evidence="9">CB-2022</strain>
        <tissue evidence="9">Muscle</tissue>
    </source>
</reference>
<protein>
    <recommendedName>
        <fullName evidence="8">LCCL domain-containing protein</fullName>
    </recommendedName>
</protein>
<name>A0AAD8ZW84_9TELE</name>
<keyword evidence="10" id="KW-1185">Reference proteome</keyword>
<feature type="domain" description="LCCL" evidence="8">
    <location>
        <begin position="401"/>
        <end position="475"/>
    </location>
</feature>
<dbReference type="EMBL" id="JAROKS010000001">
    <property type="protein sequence ID" value="KAK1806547.1"/>
    <property type="molecule type" value="Genomic_DNA"/>
</dbReference>
<dbReference type="InterPro" id="IPR004043">
    <property type="entry name" value="LCCL"/>
</dbReference>
<dbReference type="Proteomes" id="UP001239994">
    <property type="component" value="Unassembled WGS sequence"/>
</dbReference>
<evidence type="ECO:0000256" key="5">
    <source>
        <dbReference type="ARBA" id="ARBA00023157"/>
    </source>
</evidence>
<keyword evidence="4" id="KW-0677">Repeat</keyword>
<dbReference type="InterPro" id="IPR035940">
    <property type="entry name" value="CAP_sf"/>
</dbReference>
<dbReference type="SUPFAM" id="SSF69848">
    <property type="entry name" value="LCCL domain"/>
    <property type="match status" value="2"/>
</dbReference>
<evidence type="ECO:0000313" key="10">
    <source>
        <dbReference type="Proteomes" id="UP001239994"/>
    </source>
</evidence>
<sequence length="599" mass="65730">RETPTQSASRAGQMPLAVSPLTRARMTALALALAIFAQSVLPTAPWPSSDLHTLLEKHMQSDGTRAAHTGRTDITANDRQAILDLHNQLRAQVHPPASNMEYMCTGIIVQALIGAVGVVLMAAVFGLVVCLQVWDSELERMVEEWAETCMWEHGPASLLPHIGQNLGVHWGRYRPPTSHMQAWYDEVRDYSFPYPQECRLHCPFKCTGAQVCTHYTQLVWATSSRVGCAIHACYDMKVGEQIWGKAVYLVCNYSPKGNWWGSAPYKPGTSCSACPPSYGGVCKNNLCYRGVVPQPELHVTAFTTPLPARHCIHDTTSCLSLHSRHHFLPVTAFMTPLPAYKWTGRAHVETDENNSIEPEAPNSPGPHTRVPAPTRRPRPDPSTHAVVSTEQMSRRVCSVCRYECPAGCVDSTAKVVGTVHYDMQSSICRVGLHSGVIDNGGGWLDITRQGRKDFFIKSQKHGIQSIGKFQSANAFTVSKLIVKVATCETAAAVLCPYQAPGRHCPRIYCPPNCLREHSWTSRVIGTRTYLDRSSVCGAAVHAGVIRNELGGYVDVMPTSSRNQYISSYQNGVLSERYADTTLLHPATPAASAGRGMDVV</sequence>
<dbReference type="SMART" id="SM00603">
    <property type="entry name" value="LCCL"/>
    <property type="match status" value="2"/>
</dbReference>
<evidence type="ECO:0000256" key="4">
    <source>
        <dbReference type="ARBA" id="ARBA00022737"/>
    </source>
</evidence>
<dbReference type="InterPro" id="IPR001283">
    <property type="entry name" value="CRISP-related"/>
</dbReference>
<proteinExistence type="predicted"/>
<keyword evidence="7" id="KW-0472">Membrane</keyword>
<dbReference type="InterPro" id="IPR014044">
    <property type="entry name" value="CAP_dom"/>
</dbReference>
<dbReference type="InterPro" id="IPR036609">
    <property type="entry name" value="LCCL_sf"/>
</dbReference>
<dbReference type="FunFam" id="2.170.130.20:FF:000001">
    <property type="entry name" value="Cysteine-rich secretory protein LCCL domain-containing 1"/>
    <property type="match status" value="2"/>
</dbReference>
<dbReference type="PANTHER" id="PTHR31331:SF9">
    <property type="entry name" value="CYSTEINE-RICH SECRETORY PROTEIN LCCL DOMAIN-CONTAINING 1"/>
    <property type="match status" value="1"/>
</dbReference>
<keyword evidence="2" id="KW-0964">Secreted</keyword>
<keyword evidence="7" id="KW-0812">Transmembrane</keyword>
<evidence type="ECO:0000256" key="3">
    <source>
        <dbReference type="ARBA" id="ARBA00022729"/>
    </source>
</evidence>
<comment type="subcellular location">
    <subcellularLocation>
        <location evidence="1">Secreted</location>
    </subcellularLocation>
</comment>
<evidence type="ECO:0000256" key="2">
    <source>
        <dbReference type="ARBA" id="ARBA00022525"/>
    </source>
</evidence>
<dbReference type="PROSITE" id="PS01010">
    <property type="entry name" value="CRISP_2"/>
    <property type="match status" value="1"/>
</dbReference>
<dbReference type="AlphaFoldDB" id="A0AAD8ZW84"/>
<dbReference type="SMART" id="SM00198">
    <property type="entry name" value="SCP"/>
    <property type="match status" value="1"/>
</dbReference>
<keyword evidence="3" id="KW-0732">Signal</keyword>
<organism evidence="9 10">
    <name type="scientific">Electrophorus voltai</name>
    <dbReference type="NCBI Taxonomy" id="2609070"/>
    <lineage>
        <taxon>Eukaryota</taxon>
        <taxon>Metazoa</taxon>
        <taxon>Chordata</taxon>
        <taxon>Craniata</taxon>
        <taxon>Vertebrata</taxon>
        <taxon>Euteleostomi</taxon>
        <taxon>Actinopterygii</taxon>
        <taxon>Neopterygii</taxon>
        <taxon>Teleostei</taxon>
        <taxon>Ostariophysi</taxon>
        <taxon>Gymnotiformes</taxon>
        <taxon>Gymnotoidei</taxon>
        <taxon>Gymnotidae</taxon>
        <taxon>Electrophorus</taxon>
    </lineage>
</organism>
<dbReference type="PRINTS" id="PR00837">
    <property type="entry name" value="V5TPXLIKE"/>
</dbReference>